<dbReference type="SUPFAM" id="SSF53474">
    <property type="entry name" value="alpha/beta-Hydrolases"/>
    <property type="match status" value="1"/>
</dbReference>
<dbReference type="GO" id="GO:0016787">
    <property type="term" value="F:hydrolase activity"/>
    <property type="evidence" value="ECO:0007669"/>
    <property type="project" value="UniProtKB-KW"/>
</dbReference>
<dbReference type="AlphaFoldDB" id="A0A9D1Z3U4"/>
<name>A0A9D1Z3U4_9FIRM</name>
<gene>
    <name evidence="2" type="ORF">H9826_01980</name>
</gene>
<dbReference type="InterPro" id="IPR050266">
    <property type="entry name" value="AB_hydrolase_sf"/>
</dbReference>
<reference evidence="2" key="1">
    <citation type="journal article" date="2021" name="PeerJ">
        <title>Extensive microbial diversity within the chicken gut microbiome revealed by metagenomics and culture.</title>
        <authorList>
            <person name="Gilroy R."/>
            <person name="Ravi A."/>
            <person name="Getino M."/>
            <person name="Pursley I."/>
            <person name="Horton D.L."/>
            <person name="Alikhan N.F."/>
            <person name="Baker D."/>
            <person name="Gharbi K."/>
            <person name="Hall N."/>
            <person name="Watson M."/>
            <person name="Adriaenssens E.M."/>
            <person name="Foster-Nyarko E."/>
            <person name="Jarju S."/>
            <person name="Secka A."/>
            <person name="Antonio M."/>
            <person name="Oren A."/>
            <person name="Chaudhuri R.R."/>
            <person name="La Ragione R."/>
            <person name="Hildebrand F."/>
            <person name="Pallen M.J."/>
        </authorList>
    </citation>
    <scope>NUCLEOTIDE SEQUENCE</scope>
    <source>
        <strain evidence="2">CHK33-7979</strain>
    </source>
</reference>
<reference evidence="2" key="2">
    <citation type="submission" date="2021-04" db="EMBL/GenBank/DDBJ databases">
        <authorList>
            <person name="Gilroy R."/>
        </authorList>
    </citation>
    <scope>NUCLEOTIDE SEQUENCE</scope>
    <source>
        <strain evidence="2">CHK33-7979</strain>
    </source>
</reference>
<dbReference type="InterPro" id="IPR029058">
    <property type="entry name" value="AB_hydrolase_fold"/>
</dbReference>
<dbReference type="EMBL" id="DXCX01000022">
    <property type="protein sequence ID" value="HIY72730.1"/>
    <property type="molecule type" value="Genomic_DNA"/>
</dbReference>
<sequence length="253" mass="28395">MAYFPYGGKSIFYEEFGQGSPVLFLHGNTASSKMFELLMPLYAEKFRCILLDFLGNGRSDRVERFSPDLWQEEARQTIALVEYLQCGKVSLVGTSGGAWAAVNAALLRPDLFHAVVADSFDGRTLNARFADNLLAERNAAKADPQARQFYQWCQGDDWETVVDRDTEALLQCAEENRPLLCRPLTEFNLPILFLGSRQDEMCREDLEQEYREMASLIPNQAAAVHLFERGGHPAVMTHAEEAAAVICGFLSQI</sequence>
<protein>
    <submittedName>
        <fullName evidence="2">Alpha/beta hydrolase</fullName>
    </submittedName>
</protein>
<evidence type="ECO:0000259" key="1">
    <source>
        <dbReference type="Pfam" id="PF12697"/>
    </source>
</evidence>
<dbReference type="PANTHER" id="PTHR43798">
    <property type="entry name" value="MONOACYLGLYCEROL LIPASE"/>
    <property type="match status" value="1"/>
</dbReference>
<evidence type="ECO:0000313" key="3">
    <source>
        <dbReference type="Proteomes" id="UP000886824"/>
    </source>
</evidence>
<dbReference type="Gene3D" id="3.40.50.1820">
    <property type="entry name" value="alpha/beta hydrolase"/>
    <property type="match status" value="1"/>
</dbReference>
<dbReference type="InterPro" id="IPR000073">
    <property type="entry name" value="AB_hydrolase_1"/>
</dbReference>
<dbReference type="Proteomes" id="UP000886824">
    <property type="component" value="Unassembled WGS sequence"/>
</dbReference>
<feature type="domain" description="AB hydrolase-1" evidence="1">
    <location>
        <begin position="22"/>
        <end position="244"/>
    </location>
</feature>
<accession>A0A9D1Z3U4</accession>
<evidence type="ECO:0000313" key="2">
    <source>
        <dbReference type="EMBL" id="HIY72730.1"/>
    </source>
</evidence>
<proteinExistence type="predicted"/>
<keyword evidence="2" id="KW-0378">Hydrolase</keyword>
<comment type="caution">
    <text evidence="2">The sequence shown here is derived from an EMBL/GenBank/DDBJ whole genome shotgun (WGS) entry which is preliminary data.</text>
</comment>
<organism evidence="2 3">
    <name type="scientific">Candidatus Intestinimonas merdavium</name>
    <dbReference type="NCBI Taxonomy" id="2838622"/>
    <lineage>
        <taxon>Bacteria</taxon>
        <taxon>Bacillati</taxon>
        <taxon>Bacillota</taxon>
        <taxon>Clostridia</taxon>
        <taxon>Eubacteriales</taxon>
        <taxon>Intestinimonas</taxon>
    </lineage>
</organism>
<dbReference type="Pfam" id="PF12697">
    <property type="entry name" value="Abhydrolase_6"/>
    <property type="match status" value="1"/>
</dbReference>